<feature type="compositionally biased region" description="Low complexity" evidence="2">
    <location>
        <begin position="300"/>
        <end position="317"/>
    </location>
</feature>
<feature type="region of interest" description="Disordered" evidence="2">
    <location>
        <begin position="231"/>
        <end position="317"/>
    </location>
</feature>
<gene>
    <name evidence="4" type="ORF">BGZ99_008298</name>
</gene>
<keyword evidence="1" id="KW-0479">Metal-binding</keyword>
<accession>A0A9P6UNM8</accession>
<dbReference type="EMBL" id="JAAAIP010000637">
    <property type="protein sequence ID" value="KAG0314183.1"/>
    <property type="molecule type" value="Genomic_DNA"/>
</dbReference>
<dbReference type="GO" id="GO:0008270">
    <property type="term" value="F:zinc ion binding"/>
    <property type="evidence" value="ECO:0007669"/>
    <property type="project" value="UniProtKB-KW"/>
</dbReference>
<keyword evidence="1" id="KW-0863">Zinc-finger</keyword>
<protein>
    <recommendedName>
        <fullName evidence="3">C2H2-type domain-containing protein</fullName>
    </recommendedName>
</protein>
<feature type="region of interest" description="Disordered" evidence="2">
    <location>
        <begin position="1"/>
        <end position="55"/>
    </location>
</feature>
<keyword evidence="1" id="KW-0862">Zinc</keyword>
<evidence type="ECO:0000313" key="4">
    <source>
        <dbReference type="EMBL" id="KAG0314183.1"/>
    </source>
</evidence>
<dbReference type="OrthoDB" id="2152896at2759"/>
<comment type="caution">
    <text evidence="4">The sequence shown here is derived from an EMBL/GenBank/DDBJ whole genome shotgun (WGS) entry which is preliminary data.</text>
</comment>
<sequence length="363" mass="38061">MATAMDEDEEDEEDDGEIKQDIHSRRSVSVSGAGQGQLDGAGGVLAGSSKKQQLQSSEHSDVHKCLDCGKVYKHPNCLWKHRWLHSAYWKNATKFLLSKHQQVQLMEAAAILLGMDESREADKDSIVSLFSMQRGALAYSVGSSQSTTASWTSASASPATSTKSLSTSPPPPSKHALMSQAAESRPQMDGMPVMTEAQNSDVQMLAALRNGHGQAHGHDYDRTIANVKAELSESASASQPAPASAPAPAPAPAPSSSSSPSSPSSSPPNSKSTTSSSTSTPPTLALDDESLPDDDSAMVSPPAHRSSMPAASSAATLSAPSAIVRVVPKKVMEIVGPDVIEMGLGMEMELDEKPLIRPSPPLV</sequence>
<reference evidence="4" key="1">
    <citation type="journal article" date="2020" name="Fungal Divers.">
        <title>Resolving the Mortierellaceae phylogeny through synthesis of multi-gene phylogenetics and phylogenomics.</title>
        <authorList>
            <person name="Vandepol N."/>
            <person name="Liber J."/>
            <person name="Desiro A."/>
            <person name="Na H."/>
            <person name="Kennedy M."/>
            <person name="Barry K."/>
            <person name="Grigoriev I.V."/>
            <person name="Miller A.N."/>
            <person name="O'Donnell K."/>
            <person name="Stajich J.E."/>
            <person name="Bonito G."/>
        </authorList>
    </citation>
    <scope>NUCLEOTIDE SEQUENCE</scope>
    <source>
        <strain evidence="4">REB-010B</strain>
    </source>
</reference>
<feature type="compositionally biased region" description="Pro residues" evidence="2">
    <location>
        <begin position="243"/>
        <end position="253"/>
    </location>
</feature>
<dbReference type="InterPro" id="IPR013087">
    <property type="entry name" value="Znf_C2H2_type"/>
</dbReference>
<evidence type="ECO:0000256" key="2">
    <source>
        <dbReference type="SAM" id="MobiDB-lite"/>
    </source>
</evidence>
<feature type="compositionally biased region" description="Acidic residues" evidence="2">
    <location>
        <begin position="1"/>
        <end position="16"/>
    </location>
</feature>
<evidence type="ECO:0000256" key="1">
    <source>
        <dbReference type="PROSITE-ProRule" id="PRU00042"/>
    </source>
</evidence>
<feature type="compositionally biased region" description="Gly residues" evidence="2">
    <location>
        <begin position="33"/>
        <end position="45"/>
    </location>
</feature>
<evidence type="ECO:0000313" key="5">
    <source>
        <dbReference type="Proteomes" id="UP000738325"/>
    </source>
</evidence>
<feature type="compositionally biased region" description="Acidic residues" evidence="2">
    <location>
        <begin position="286"/>
        <end position="296"/>
    </location>
</feature>
<feature type="compositionally biased region" description="Low complexity" evidence="2">
    <location>
        <begin position="254"/>
        <end position="283"/>
    </location>
</feature>
<organism evidence="4 5">
    <name type="scientific">Dissophora globulifera</name>
    <dbReference type="NCBI Taxonomy" id="979702"/>
    <lineage>
        <taxon>Eukaryota</taxon>
        <taxon>Fungi</taxon>
        <taxon>Fungi incertae sedis</taxon>
        <taxon>Mucoromycota</taxon>
        <taxon>Mortierellomycotina</taxon>
        <taxon>Mortierellomycetes</taxon>
        <taxon>Mortierellales</taxon>
        <taxon>Mortierellaceae</taxon>
        <taxon>Dissophora</taxon>
    </lineage>
</organism>
<feature type="region of interest" description="Disordered" evidence="2">
    <location>
        <begin position="149"/>
        <end position="187"/>
    </location>
</feature>
<evidence type="ECO:0000259" key="3">
    <source>
        <dbReference type="PROSITE" id="PS50157"/>
    </source>
</evidence>
<feature type="domain" description="C2H2-type" evidence="3">
    <location>
        <begin position="63"/>
        <end position="90"/>
    </location>
</feature>
<dbReference type="AlphaFoldDB" id="A0A9P6UNM8"/>
<dbReference type="Proteomes" id="UP000738325">
    <property type="component" value="Unassembled WGS sequence"/>
</dbReference>
<proteinExistence type="predicted"/>
<feature type="compositionally biased region" description="Low complexity" evidence="2">
    <location>
        <begin position="149"/>
        <end position="167"/>
    </location>
</feature>
<keyword evidence="5" id="KW-1185">Reference proteome</keyword>
<dbReference type="PROSITE" id="PS00028">
    <property type="entry name" value="ZINC_FINGER_C2H2_1"/>
    <property type="match status" value="1"/>
</dbReference>
<dbReference type="PROSITE" id="PS50157">
    <property type="entry name" value="ZINC_FINGER_C2H2_2"/>
    <property type="match status" value="1"/>
</dbReference>
<name>A0A9P6UNM8_9FUNG</name>